<evidence type="ECO:0000313" key="3">
    <source>
        <dbReference type="EMBL" id="SHG20281.1"/>
    </source>
</evidence>
<accession>A0AAQ1MET0</accession>
<evidence type="ECO:0000313" key="4">
    <source>
        <dbReference type="Proteomes" id="UP000184089"/>
    </source>
</evidence>
<evidence type="ECO:0008006" key="5">
    <source>
        <dbReference type="Google" id="ProtNLM"/>
    </source>
</evidence>
<name>A0AAQ1MET0_9FIRM</name>
<dbReference type="RefSeq" id="WP_073261139.1">
    <property type="nucleotide sequence ID" value="NZ_FQVY01000002.1"/>
</dbReference>
<dbReference type="EMBL" id="FQVY01000002">
    <property type="protein sequence ID" value="SHG20281.1"/>
    <property type="molecule type" value="Genomic_DNA"/>
</dbReference>
<organism evidence="3 4">
    <name type="scientific">Bittarella massiliensis</name>
    <name type="common">ex Durand et al. 2017</name>
    <dbReference type="NCBI Taxonomy" id="1720313"/>
    <lineage>
        <taxon>Bacteria</taxon>
        <taxon>Bacillati</taxon>
        <taxon>Bacillota</taxon>
        <taxon>Clostridia</taxon>
        <taxon>Eubacteriales</taxon>
        <taxon>Oscillospiraceae</taxon>
        <taxon>Bittarella (ex Durand et al. 2017)</taxon>
    </lineage>
</organism>
<dbReference type="AlphaFoldDB" id="A0AAQ1MET0"/>
<dbReference type="Proteomes" id="UP000184089">
    <property type="component" value="Unassembled WGS sequence"/>
</dbReference>
<evidence type="ECO:0000256" key="2">
    <source>
        <dbReference type="SAM" id="MobiDB-lite"/>
    </source>
</evidence>
<gene>
    <name evidence="3" type="ORF">SAMN05444424_1856</name>
</gene>
<feature type="coiled-coil region" evidence="1">
    <location>
        <begin position="172"/>
        <end position="199"/>
    </location>
</feature>
<keyword evidence="1" id="KW-0175">Coiled coil</keyword>
<reference evidence="4" key="1">
    <citation type="submission" date="2016-11" db="EMBL/GenBank/DDBJ databases">
        <authorList>
            <person name="Jaros S."/>
            <person name="Januszkiewicz K."/>
            <person name="Wedrychowicz H."/>
        </authorList>
    </citation>
    <scope>NUCLEOTIDE SEQUENCE [LARGE SCALE GENOMIC DNA]</scope>
    <source>
        <strain evidence="4">DSM 4029</strain>
    </source>
</reference>
<proteinExistence type="predicted"/>
<sequence>MDYQIAVREDKGLEVGTPPPLIQGEKGVDRLVFTLPDPYRGMALDDFSFTANLESAAGCHKLAAARSERVEGAVRCVLELDCSLEGLRDEVLLSLEGRDGQRVLATRKTALRFVPGARTEAIAQAGESLFESFLQSVSAAQRRAETAAEGASLSALEAENAKQAVANVGSLANQSAARAAESENQARQYQQLCAADRQEVVAAAQAAQTAKTQTATDAQNCAEAAEQSQLCANSAQADAAAAQSAATAARTAASDAESAAGALVQDGVLPGNLLQNPSFEEGEEGWTLTERSEQPSPLHGRYGAAVGIGHTLETAADLDWQPGDYLVTAVARGVGRLFAAAGDCQVEMGRINAKFTLYAGLLHLEAATAAPLTFTVVSGRGYLDCALLFAVPADCAGLDAAQWLQKLQHYPYTWGAGPQGPVLDGARRATALGADVEGLARFSAGVPLLARPGVDYAPAAGGDCAFVGEDCRVTGQSCIWRRQGDFVALAGEVELDDCQPGFRLIGLPLPPRSAPVGGVWRCDPPCGEELTLAGEAGTDGLAFAVRRGGSNQPAPALEGAAKCWIWVWYLV</sequence>
<feature type="region of interest" description="Disordered" evidence="2">
    <location>
        <begin position="273"/>
        <end position="300"/>
    </location>
</feature>
<evidence type="ECO:0000256" key="1">
    <source>
        <dbReference type="SAM" id="Coils"/>
    </source>
</evidence>
<comment type="caution">
    <text evidence="3">The sequence shown here is derived from an EMBL/GenBank/DDBJ whole genome shotgun (WGS) entry which is preliminary data.</text>
</comment>
<protein>
    <recommendedName>
        <fullName evidence="5">BppU N-terminal domain-containing protein</fullName>
    </recommendedName>
</protein>